<dbReference type="SUPFAM" id="SSF55073">
    <property type="entry name" value="Nucleotide cyclase"/>
    <property type="match status" value="1"/>
</dbReference>
<feature type="transmembrane region" description="Helical" evidence="1">
    <location>
        <begin position="93"/>
        <end position="110"/>
    </location>
</feature>
<name>A0ABT1QUY1_9GAMM</name>
<dbReference type="PROSITE" id="PS50887">
    <property type="entry name" value="GGDEF"/>
    <property type="match status" value="1"/>
</dbReference>
<dbReference type="Pfam" id="PF00990">
    <property type="entry name" value="GGDEF"/>
    <property type="match status" value="1"/>
</dbReference>
<gene>
    <name evidence="3" type="ORF">NM961_15345</name>
</gene>
<dbReference type="RefSeq" id="WP_255915286.1">
    <property type="nucleotide sequence ID" value="NZ_JANFQO010000014.1"/>
</dbReference>
<sequence length="387" mass="43064">MSYETVHTIGTTVYFVFFLLFLWAMRVPRTNPGAGWWAVAMLFALSARLVLILFLQQESRFTLSVYSALNVVEKVCLVIGMVRFFNVRVPLRWFWWALAAIEIWILLVWAGGAPALIRSAGVALFNAAILSCVAWLAWRERARLNRSLMCATALLSALLVLHWLSAFLIIEAEPSWSRHGFMLGTVLVLAQYFSLLAAVMLSFQKRLLEAESRALDLAFQDPLTGLSNQRYMTALFEKALLLANRPHQLAAIIYIDIDNFKPINDRAGHRVGDEVLKLLAGRLRKSTRSTDICARVGGDEFVAICTQLDDAGHAHEIAAKILREMTTPISVGGKDYLVGASIGVSLYPMHGDSLARLLDYADQAMYQVKSSGKNGYRVHEAAETAPA</sequence>
<feature type="domain" description="GGDEF" evidence="2">
    <location>
        <begin position="248"/>
        <end position="381"/>
    </location>
</feature>
<dbReference type="Proteomes" id="UP001165498">
    <property type="component" value="Unassembled WGS sequence"/>
</dbReference>
<dbReference type="InterPro" id="IPR043128">
    <property type="entry name" value="Rev_trsase/Diguanyl_cyclase"/>
</dbReference>
<evidence type="ECO:0000313" key="3">
    <source>
        <dbReference type="EMBL" id="MCQ4166096.1"/>
    </source>
</evidence>
<feature type="transmembrane region" description="Helical" evidence="1">
    <location>
        <begin position="182"/>
        <end position="203"/>
    </location>
</feature>
<evidence type="ECO:0000256" key="1">
    <source>
        <dbReference type="SAM" id="Phobius"/>
    </source>
</evidence>
<dbReference type="InterPro" id="IPR029787">
    <property type="entry name" value="Nucleotide_cyclase"/>
</dbReference>
<keyword evidence="1" id="KW-0812">Transmembrane</keyword>
<organism evidence="3 4">
    <name type="scientific">Tahibacter harae</name>
    <dbReference type="NCBI Taxonomy" id="2963937"/>
    <lineage>
        <taxon>Bacteria</taxon>
        <taxon>Pseudomonadati</taxon>
        <taxon>Pseudomonadota</taxon>
        <taxon>Gammaproteobacteria</taxon>
        <taxon>Lysobacterales</taxon>
        <taxon>Rhodanobacteraceae</taxon>
        <taxon>Tahibacter</taxon>
    </lineage>
</organism>
<protein>
    <submittedName>
        <fullName evidence="3">GGDEF domain-containing protein</fullName>
    </submittedName>
</protein>
<reference evidence="3" key="1">
    <citation type="submission" date="2022-07" db="EMBL/GenBank/DDBJ databases">
        <title>Tahibacter sp., a new gammaproteobacterium isolated from the silt sample collected at pig farm.</title>
        <authorList>
            <person name="Chen H."/>
        </authorList>
    </citation>
    <scope>NUCLEOTIDE SEQUENCE</scope>
    <source>
        <strain evidence="3">P2K</strain>
    </source>
</reference>
<dbReference type="Gene3D" id="3.30.70.270">
    <property type="match status" value="1"/>
</dbReference>
<dbReference type="NCBIfam" id="TIGR00254">
    <property type="entry name" value="GGDEF"/>
    <property type="match status" value="1"/>
</dbReference>
<dbReference type="PANTHER" id="PTHR46663:SF2">
    <property type="entry name" value="GGDEF DOMAIN-CONTAINING PROTEIN"/>
    <property type="match status" value="1"/>
</dbReference>
<comment type="caution">
    <text evidence="3">The sequence shown here is derived from an EMBL/GenBank/DDBJ whole genome shotgun (WGS) entry which is preliminary data.</text>
</comment>
<keyword evidence="4" id="KW-1185">Reference proteome</keyword>
<dbReference type="InterPro" id="IPR000160">
    <property type="entry name" value="GGDEF_dom"/>
</dbReference>
<feature type="transmembrane region" description="Helical" evidence="1">
    <location>
        <begin position="6"/>
        <end position="24"/>
    </location>
</feature>
<evidence type="ECO:0000313" key="4">
    <source>
        <dbReference type="Proteomes" id="UP001165498"/>
    </source>
</evidence>
<feature type="transmembrane region" description="Helical" evidence="1">
    <location>
        <begin position="61"/>
        <end position="81"/>
    </location>
</feature>
<feature type="transmembrane region" description="Helical" evidence="1">
    <location>
        <begin position="36"/>
        <end position="55"/>
    </location>
</feature>
<feature type="transmembrane region" description="Helical" evidence="1">
    <location>
        <begin position="116"/>
        <end position="138"/>
    </location>
</feature>
<dbReference type="InterPro" id="IPR052163">
    <property type="entry name" value="DGC-Regulatory_Protein"/>
</dbReference>
<dbReference type="CDD" id="cd01949">
    <property type="entry name" value="GGDEF"/>
    <property type="match status" value="1"/>
</dbReference>
<dbReference type="SMART" id="SM00267">
    <property type="entry name" value="GGDEF"/>
    <property type="match status" value="1"/>
</dbReference>
<evidence type="ECO:0000259" key="2">
    <source>
        <dbReference type="PROSITE" id="PS50887"/>
    </source>
</evidence>
<feature type="transmembrane region" description="Helical" evidence="1">
    <location>
        <begin position="150"/>
        <end position="170"/>
    </location>
</feature>
<dbReference type="EMBL" id="JANFQO010000014">
    <property type="protein sequence ID" value="MCQ4166096.1"/>
    <property type="molecule type" value="Genomic_DNA"/>
</dbReference>
<accession>A0ABT1QUY1</accession>
<keyword evidence="1" id="KW-1133">Transmembrane helix</keyword>
<proteinExistence type="predicted"/>
<dbReference type="PANTHER" id="PTHR46663">
    <property type="entry name" value="DIGUANYLATE CYCLASE DGCT-RELATED"/>
    <property type="match status" value="1"/>
</dbReference>
<keyword evidence="1" id="KW-0472">Membrane</keyword>